<name>A0A9W8CUV4_9FUNG</name>
<feature type="region of interest" description="Disordered" evidence="1">
    <location>
        <begin position="224"/>
        <end position="250"/>
    </location>
</feature>
<dbReference type="EMBL" id="JANBOJ010000013">
    <property type="protein sequence ID" value="KAJ1725081.1"/>
    <property type="molecule type" value="Genomic_DNA"/>
</dbReference>
<reference evidence="2" key="1">
    <citation type="submission" date="2022-07" db="EMBL/GenBank/DDBJ databases">
        <title>Phylogenomic reconstructions and comparative analyses of Kickxellomycotina fungi.</title>
        <authorList>
            <person name="Reynolds N.K."/>
            <person name="Stajich J.E."/>
            <person name="Barry K."/>
            <person name="Grigoriev I.V."/>
            <person name="Crous P."/>
            <person name="Smith M.E."/>
        </authorList>
    </citation>
    <scope>NUCLEOTIDE SEQUENCE</scope>
    <source>
        <strain evidence="2">NBRC 32514</strain>
    </source>
</reference>
<dbReference type="AlphaFoldDB" id="A0A9W8CUV4"/>
<accession>A0A9W8CUV4</accession>
<keyword evidence="3" id="KW-1185">Reference proteome</keyword>
<dbReference type="OrthoDB" id="2240312at2759"/>
<feature type="region of interest" description="Disordered" evidence="1">
    <location>
        <begin position="64"/>
        <end position="100"/>
    </location>
</feature>
<protein>
    <submittedName>
        <fullName evidence="2">Uncharacterized protein</fullName>
    </submittedName>
</protein>
<evidence type="ECO:0000313" key="2">
    <source>
        <dbReference type="EMBL" id="KAJ1725081.1"/>
    </source>
</evidence>
<evidence type="ECO:0000256" key="1">
    <source>
        <dbReference type="SAM" id="MobiDB-lite"/>
    </source>
</evidence>
<gene>
    <name evidence="2" type="ORF">LPJ53_000732</name>
</gene>
<dbReference type="Proteomes" id="UP001149813">
    <property type="component" value="Unassembled WGS sequence"/>
</dbReference>
<sequence length="250" mass="26960">MVSKIRTQKWTRAEKDRLFESLKSGRVSIAKAAQCVGETKSLRQVAEYIEYLQLWSKLIDNMPPHKQEAAPRMPAPEAEESDGGSSSDMASDADEDCSADVCPEPSTAAISMFDQSFADLLAKMCTGDDDAAVDKSTYAALRSILTDFLSSVLKESTYIATISKGTNHADANSTLRLNLHKEAVTESLQACGYGEYMYAGDPARPMDRLIAEYLDDTVASALLPEPEPLSAAAAPSSDSEDSIGTSSDHD</sequence>
<organism evidence="2 3">
    <name type="scientific">Coemansia erecta</name>
    <dbReference type="NCBI Taxonomy" id="147472"/>
    <lineage>
        <taxon>Eukaryota</taxon>
        <taxon>Fungi</taxon>
        <taxon>Fungi incertae sedis</taxon>
        <taxon>Zoopagomycota</taxon>
        <taxon>Kickxellomycotina</taxon>
        <taxon>Kickxellomycetes</taxon>
        <taxon>Kickxellales</taxon>
        <taxon>Kickxellaceae</taxon>
        <taxon>Coemansia</taxon>
    </lineage>
</organism>
<comment type="caution">
    <text evidence="2">The sequence shown here is derived from an EMBL/GenBank/DDBJ whole genome shotgun (WGS) entry which is preliminary data.</text>
</comment>
<evidence type="ECO:0000313" key="3">
    <source>
        <dbReference type="Proteomes" id="UP001149813"/>
    </source>
</evidence>
<proteinExistence type="predicted"/>